<accession>A0ABP3HL59</accession>
<dbReference type="PANTHER" id="PTHR43537">
    <property type="entry name" value="TRANSCRIPTIONAL REGULATOR, GNTR FAMILY"/>
    <property type="match status" value="1"/>
</dbReference>
<proteinExistence type="predicted"/>
<evidence type="ECO:0000256" key="3">
    <source>
        <dbReference type="ARBA" id="ARBA00023163"/>
    </source>
</evidence>
<organism evidence="5 6">
    <name type="scientific">Bowmanella denitrificans</name>
    <dbReference type="NCBI Taxonomy" id="366582"/>
    <lineage>
        <taxon>Bacteria</taxon>
        <taxon>Pseudomonadati</taxon>
        <taxon>Pseudomonadota</taxon>
        <taxon>Gammaproteobacteria</taxon>
        <taxon>Alteromonadales</taxon>
        <taxon>Alteromonadaceae</taxon>
        <taxon>Bowmanella</taxon>
    </lineage>
</organism>
<evidence type="ECO:0000256" key="1">
    <source>
        <dbReference type="ARBA" id="ARBA00023015"/>
    </source>
</evidence>
<dbReference type="InterPro" id="IPR036388">
    <property type="entry name" value="WH-like_DNA-bd_sf"/>
</dbReference>
<dbReference type="SUPFAM" id="SSF46785">
    <property type="entry name" value="Winged helix' DNA-binding domain"/>
    <property type="match status" value="1"/>
</dbReference>
<evidence type="ECO:0000313" key="6">
    <source>
        <dbReference type="Proteomes" id="UP001501757"/>
    </source>
</evidence>
<evidence type="ECO:0000259" key="4">
    <source>
        <dbReference type="Pfam" id="PF07729"/>
    </source>
</evidence>
<keyword evidence="3" id="KW-0804">Transcription</keyword>
<dbReference type="PANTHER" id="PTHR43537:SF45">
    <property type="entry name" value="GNTR FAMILY REGULATORY PROTEIN"/>
    <property type="match status" value="1"/>
</dbReference>
<evidence type="ECO:0000313" key="5">
    <source>
        <dbReference type="EMBL" id="GAA0372420.1"/>
    </source>
</evidence>
<dbReference type="EMBL" id="BAAAEI010000028">
    <property type="protein sequence ID" value="GAA0372420.1"/>
    <property type="molecule type" value="Genomic_DNA"/>
</dbReference>
<keyword evidence="1" id="KW-0805">Transcription regulation</keyword>
<dbReference type="InterPro" id="IPR008920">
    <property type="entry name" value="TF_FadR/GntR_C"/>
</dbReference>
<dbReference type="Gene3D" id="1.20.120.530">
    <property type="entry name" value="GntR ligand-binding domain-like"/>
    <property type="match status" value="1"/>
</dbReference>
<feature type="domain" description="GntR C-terminal" evidence="4">
    <location>
        <begin position="82"/>
        <end position="203"/>
    </location>
</feature>
<dbReference type="InterPro" id="IPR036390">
    <property type="entry name" value="WH_DNA-bd_sf"/>
</dbReference>
<dbReference type="Proteomes" id="UP001501757">
    <property type="component" value="Unassembled WGS sequence"/>
</dbReference>
<reference evidence="6" key="1">
    <citation type="journal article" date="2019" name="Int. J. Syst. Evol. Microbiol.">
        <title>The Global Catalogue of Microorganisms (GCM) 10K type strain sequencing project: providing services to taxonomists for standard genome sequencing and annotation.</title>
        <authorList>
            <consortium name="The Broad Institute Genomics Platform"/>
            <consortium name="The Broad Institute Genome Sequencing Center for Infectious Disease"/>
            <person name="Wu L."/>
            <person name="Ma J."/>
        </authorList>
    </citation>
    <scope>NUCLEOTIDE SEQUENCE [LARGE SCALE GENOMIC DNA]</scope>
    <source>
        <strain evidence="6">JCM 13378</strain>
    </source>
</reference>
<dbReference type="Gene3D" id="1.10.10.10">
    <property type="entry name" value="Winged helix-like DNA-binding domain superfamily/Winged helix DNA-binding domain"/>
    <property type="match status" value="1"/>
</dbReference>
<dbReference type="InterPro" id="IPR011711">
    <property type="entry name" value="GntR_C"/>
</dbReference>
<comment type="caution">
    <text evidence="5">The sequence shown here is derived from an EMBL/GenBank/DDBJ whole genome shotgun (WGS) entry which is preliminary data.</text>
</comment>
<dbReference type="Pfam" id="PF07729">
    <property type="entry name" value="FCD"/>
    <property type="match status" value="1"/>
</dbReference>
<dbReference type="SUPFAM" id="SSF48008">
    <property type="entry name" value="GntR ligand-binding domain-like"/>
    <property type="match status" value="1"/>
</dbReference>
<sequence>MDKNKINDATEAYNIVMDAIVTQALPPSHKVSENILSDMFGISRTIARNLIERLIAQQFLVSLSPRITQVAPLTLLEIRQNFTLRKMLLPEVISLAGAKIDIEHIRQLNKRIQGLLPVKDDQTALQLLKINKEINLAFCAPAGYPLMNDWVRQLEDTAMRIYWLYIKTRQSFPYSGDQQNSLLDLIKGDEPRAIQAQVQDMIAQTEERILNAIFSHKQFYTQDLLV</sequence>
<protein>
    <submittedName>
        <fullName evidence="5">GntR family transcriptional regulator</fullName>
    </submittedName>
</protein>
<dbReference type="RefSeq" id="WP_343847294.1">
    <property type="nucleotide sequence ID" value="NZ_BAAAEI010000028.1"/>
</dbReference>
<evidence type="ECO:0000256" key="2">
    <source>
        <dbReference type="ARBA" id="ARBA00023125"/>
    </source>
</evidence>
<keyword evidence="2" id="KW-0238">DNA-binding</keyword>
<gene>
    <name evidence="5" type="ORF">GCM10009092_40840</name>
</gene>
<keyword evidence="6" id="KW-1185">Reference proteome</keyword>
<name>A0ABP3HL59_9ALTE</name>